<dbReference type="GO" id="GO:0003677">
    <property type="term" value="F:DNA binding"/>
    <property type="evidence" value="ECO:0007669"/>
    <property type="project" value="InterPro"/>
</dbReference>
<reference evidence="2 3" key="1">
    <citation type="journal article" date="2015" name="BMC Genomics">
        <title>Comparative genomics and metabolic profiling of the genus Lysobacter.</title>
        <authorList>
            <person name="de Bruijn I."/>
            <person name="Cheng X."/>
            <person name="de Jager V."/>
            <person name="Exposito R.G."/>
            <person name="Watrous J."/>
            <person name="Patel N."/>
            <person name="Postma J."/>
            <person name="Dorrestein P.C."/>
            <person name="Kobayashi D."/>
            <person name="Raaijmakers J.M."/>
        </authorList>
    </citation>
    <scope>NUCLEOTIDE SEQUENCE [LARGE SCALE GENOMIC DNA]</scope>
    <source>
        <strain evidence="2 3">76</strain>
    </source>
</reference>
<name>A0A0S2F7G0_LYSAN</name>
<evidence type="ECO:0000313" key="3">
    <source>
        <dbReference type="Proteomes" id="UP000060787"/>
    </source>
</evidence>
<accession>A0A0S2F7G0</accession>
<keyword evidence="3" id="KW-1185">Reference proteome</keyword>
<dbReference type="Proteomes" id="UP000060787">
    <property type="component" value="Chromosome"/>
</dbReference>
<dbReference type="AlphaFoldDB" id="A0A0S2F7G0"/>
<evidence type="ECO:0000256" key="1">
    <source>
        <dbReference type="SAM" id="MobiDB-lite"/>
    </source>
</evidence>
<gene>
    <name evidence="2" type="ORF">LA76x_1293</name>
</gene>
<feature type="region of interest" description="Disordered" evidence="1">
    <location>
        <begin position="224"/>
        <end position="244"/>
    </location>
</feature>
<dbReference type="EMBL" id="CP011129">
    <property type="protein sequence ID" value="ALN79451.1"/>
    <property type="molecule type" value="Genomic_DNA"/>
</dbReference>
<dbReference type="KEGG" id="lab:LA76x_1293"/>
<sequence>MTLARHHFERVSAAEASAAADPGEPINANAYELMLMKLAEDRRRLKLVQSVERKIEVKRKLLPEYAPWVDGVLSSGRGGQDAVLMFVMVWHIDAGNYGDALRIADYALRFDLAMPDAYQRTPATLIAEQIAEAAFIAQASGEPFSLGVLSQAEELTRDKDMPDEVRAKLQKALGVAYMAKAGEAPYSGAPRGWAEIARDHLRRALQLHDRAGVKKELERLDRALNKSAPALRQADDGGPETAPT</sequence>
<organism evidence="2 3">
    <name type="scientific">Lysobacter antibioticus</name>
    <dbReference type="NCBI Taxonomy" id="84531"/>
    <lineage>
        <taxon>Bacteria</taxon>
        <taxon>Pseudomonadati</taxon>
        <taxon>Pseudomonadota</taxon>
        <taxon>Gammaproteobacteria</taxon>
        <taxon>Lysobacterales</taxon>
        <taxon>Lysobacteraceae</taxon>
        <taxon>Lysobacter</taxon>
    </lineage>
</organism>
<protein>
    <submittedName>
        <fullName evidence="2">Phage small terminase subunit</fullName>
    </submittedName>
</protein>
<dbReference type="InterPro" id="IPR010270">
    <property type="entry name" value="Phage_P2_GpM"/>
</dbReference>
<dbReference type="STRING" id="84531.LA76x_1293"/>
<dbReference type="GO" id="GO:0004519">
    <property type="term" value="F:endonuclease activity"/>
    <property type="evidence" value="ECO:0007669"/>
    <property type="project" value="InterPro"/>
</dbReference>
<evidence type="ECO:0000313" key="2">
    <source>
        <dbReference type="EMBL" id="ALN79451.1"/>
    </source>
</evidence>
<dbReference type="Pfam" id="PF05944">
    <property type="entry name" value="Phage_term_smal"/>
    <property type="match status" value="1"/>
</dbReference>
<dbReference type="PATRIC" id="fig|84531.8.peg.1317"/>
<proteinExistence type="predicted"/>